<keyword evidence="2" id="KW-1133">Transmembrane helix</keyword>
<dbReference type="InterPro" id="IPR007065">
    <property type="entry name" value="HPP"/>
</dbReference>
<dbReference type="SUPFAM" id="SSF54631">
    <property type="entry name" value="CBS-domain pair"/>
    <property type="match status" value="1"/>
</dbReference>
<evidence type="ECO:0000313" key="5">
    <source>
        <dbReference type="Proteomes" id="UP001595536"/>
    </source>
</evidence>
<dbReference type="Proteomes" id="UP001595536">
    <property type="component" value="Unassembled WGS sequence"/>
</dbReference>
<dbReference type="PANTHER" id="PTHR33741">
    <property type="entry name" value="TRANSMEMBRANE PROTEIN DDB_G0269096-RELATED"/>
    <property type="match status" value="1"/>
</dbReference>
<dbReference type="EMBL" id="JBHRUV010000002">
    <property type="protein sequence ID" value="MFC3264762.1"/>
    <property type="molecule type" value="Genomic_DNA"/>
</dbReference>
<dbReference type="PANTHER" id="PTHR33741:SF5">
    <property type="entry name" value="TRANSMEMBRANE PROTEIN DDB_G0269096-RELATED"/>
    <property type="match status" value="1"/>
</dbReference>
<keyword evidence="1" id="KW-0129">CBS domain</keyword>
<accession>A0ABV7LB27</accession>
<sequence length="362" mass="36678">MPARLRLFRPIIAGATLRERLLACLGACVAMGLASLVTRHVFGGDLLRPLVAGPVAASAVLAFAVPSSPLAQPWPVFGGNLVGGAAGLLLAMALAPLEWSAPLVAALAVPAGIVAMSLLRCLHPPGGAMALTMGLAPGAGDGAALLTTLAPAALNIVVLLACAAAFHRLCGRSYPHRPAAAPPNPVGSADAPAAARGAPEPADIDAALASLGESFDINRDDLLRIFRQAQTTALARNDAGARCADIMSRDLISVSRDTPLAEARRLLLAHNVRALPVLEPAQRVAGVIGLREIAAAPDDAGSVGAAMTGAATAREDTPVNALLPALTDGRAHAVIIVDDNGRATGLVTQTDLLWAMARAAAR</sequence>
<keyword evidence="2" id="KW-0812">Transmembrane</keyword>
<dbReference type="PROSITE" id="PS51371">
    <property type="entry name" value="CBS"/>
    <property type="match status" value="2"/>
</dbReference>
<dbReference type="Pfam" id="PF04982">
    <property type="entry name" value="TM_HPP"/>
    <property type="match status" value="1"/>
</dbReference>
<organism evidence="4 5">
    <name type="scientific">Camelimonas abortus</name>
    <dbReference type="NCBI Taxonomy" id="1017184"/>
    <lineage>
        <taxon>Bacteria</taxon>
        <taxon>Pseudomonadati</taxon>
        <taxon>Pseudomonadota</taxon>
        <taxon>Alphaproteobacteria</taxon>
        <taxon>Hyphomicrobiales</taxon>
        <taxon>Chelatococcaceae</taxon>
        <taxon>Camelimonas</taxon>
    </lineage>
</organism>
<feature type="domain" description="CBS" evidence="3">
    <location>
        <begin position="247"/>
        <end position="303"/>
    </location>
</feature>
<dbReference type="RefSeq" id="WP_376828724.1">
    <property type="nucleotide sequence ID" value="NZ_JBHLWR010000004.1"/>
</dbReference>
<dbReference type="InterPro" id="IPR000644">
    <property type="entry name" value="CBS_dom"/>
</dbReference>
<feature type="transmembrane region" description="Helical" evidence="2">
    <location>
        <begin position="103"/>
        <end position="122"/>
    </location>
</feature>
<feature type="domain" description="CBS" evidence="3">
    <location>
        <begin position="306"/>
        <end position="362"/>
    </location>
</feature>
<comment type="caution">
    <text evidence="4">The sequence shown here is derived from an EMBL/GenBank/DDBJ whole genome shotgun (WGS) entry which is preliminary data.</text>
</comment>
<name>A0ABV7LB27_9HYPH</name>
<evidence type="ECO:0000256" key="1">
    <source>
        <dbReference type="PROSITE-ProRule" id="PRU00703"/>
    </source>
</evidence>
<dbReference type="Pfam" id="PF00571">
    <property type="entry name" value="CBS"/>
    <property type="match status" value="2"/>
</dbReference>
<proteinExistence type="predicted"/>
<evidence type="ECO:0000256" key="2">
    <source>
        <dbReference type="SAM" id="Phobius"/>
    </source>
</evidence>
<dbReference type="Gene3D" id="3.10.580.10">
    <property type="entry name" value="CBS-domain"/>
    <property type="match status" value="2"/>
</dbReference>
<dbReference type="InterPro" id="IPR058581">
    <property type="entry name" value="TM_HPP"/>
</dbReference>
<evidence type="ECO:0000313" key="4">
    <source>
        <dbReference type="EMBL" id="MFC3264762.1"/>
    </source>
</evidence>
<dbReference type="InterPro" id="IPR046342">
    <property type="entry name" value="CBS_dom_sf"/>
</dbReference>
<keyword evidence="5" id="KW-1185">Reference proteome</keyword>
<keyword evidence="2" id="KW-0472">Membrane</keyword>
<feature type="transmembrane region" description="Helical" evidence="2">
    <location>
        <begin position="21"/>
        <end position="40"/>
    </location>
</feature>
<feature type="transmembrane region" description="Helical" evidence="2">
    <location>
        <begin position="143"/>
        <end position="166"/>
    </location>
</feature>
<evidence type="ECO:0000259" key="3">
    <source>
        <dbReference type="PROSITE" id="PS51371"/>
    </source>
</evidence>
<gene>
    <name evidence="4" type="ORF">ACFOEX_00115</name>
</gene>
<protein>
    <submittedName>
        <fullName evidence="4">HPP family protein</fullName>
    </submittedName>
</protein>
<feature type="transmembrane region" description="Helical" evidence="2">
    <location>
        <begin position="77"/>
        <end position="97"/>
    </location>
</feature>
<dbReference type="SMART" id="SM00116">
    <property type="entry name" value="CBS"/>
    <property type="match status" value="2"/>
</dbReference>
<reference evidence="5" key="1">
    <citation type="journal article" date="2019" name="Int. J. Syst. Evol. Microbiol.">
        <title>The Global Catalogue of Microorganisms (GCM) 10K type strain sequencing project: providing services to taxonomists for standard genome sequencing and annotation.</title>
        <authorList>
            <consortium name="The Broad Institute Genomics Platform"/>
            <consortium name="The Broad Institute Genome Sequencing Center for Infectious Disease"/>
            <person name="Wu L."/>
            <person name="Ma J."/>
        </authorList>
    </citation>
    <scope>NUCLEOTIDE SEQUENCE [LARGE SCALE GENOMIC DNA]</scope>
    <source>
        <strain evidence="5">CCM 7941</strain>
    </source>
</reference>